<feature type="region of interest" description="Disordered" evidence="1">
    <location>
        <begin position="1"/>
        <end position="57"/>
    </location>
</feature>
<protein>
    <submittedName>
        <fullName evidence="2">Uncharacterized protein</fullName>
    </submittedName>
</protein>
<evidence type="ECO:0000256" key="1">
    <source>
        <dbReference type="SAM" id="MobiDB-lite"/>
    </source>
</evidence>
<gene>
    <name evidence="2" type="ORF">Ahy_A09g043782</name>
</gene>
<comment type="caution">
    <text evidence="2">The sequence shown here is derived from an EMBL/GenBank/DDBJ whole genome shotgun (WGS) entry which is preliminary data.</text>
</comment>
<sequence length="185" mass="20566">MVHCFDGAAGLGHNNGTEASKRYRASGVELGGEKKRGFERERERERERDDSLPPPFISLPPSSPLSSIAGGVMNGDPGASKFLFTSQSDDLIKIVERLEALRVRFRRGFGQDRGFDIDLVNKVYILTQFNLASLSRHISRAYNSALKNYTCDYSRLRMLVLTATQTPGEAVTESTLELFDPSYVA</sequence>
<name>A0A445BIZ8_ARAHY</name>
<evidence type="ECO:0000313" key="3">
    <source>
        <dbReference type="Proteomes" id="UP000289738"/>
    </source>
</evidence>
<dbReference type="EMBL" id="SDMP01000009">
    <property type="protein sequence ID" value="RYR38653.1"/>
    <property type="molecule type" value="Genomic_DNA"/>
</dbReference>
<proteinExistence type="predicted"/>
<accession>A0A445BIZ8</accession>
<feature type="compositionally biased region" description="Basic and acidic residues" evidence="1">
    <location>
        <begin position="31"/>
        <end position="51"/>
    </location>
</feature>
<organism evidence="2 3">
    <name type="scientific">Arachis hypogaea</name>
    <name type="common">Peanut</name>
    <dbReference type="NCBI Taxonomy" id="3818"/>
    <lineage>
        <taxon>Eukaryota</taxon>
        <taxon>Viridiplantae</taxon>
        <taxon>Streptophyta</taxon>
        <taxon>Embryophyta</taxon>
        <taxon>Tracheophyta</taxon>
        <taxon>Spermatophyta</taxon>
        <taxon>Magnoliopsida</taxon>
        <taxon>eudicotyledons</taxon>
        <taxon>Gunneridae</taxon>
        <taxon>Pentapetalae</taxon>
        <taxon>rosids</taxon>
        <taxon>fabids</taxon>
        <taxon>Fabales</taxon>
        <taxon>Fabaceae</taxon>
        <taxon>Papilionoideae</taxon>
        <taxon>50 kb inversion clade</taxon>
        <taxon>dalbergioids sensu lato</taxon>
        <taxon>Dalbergieae</taxon>
        <taxon>Pterocarpus clade</taxon>
        <taxon>Arachis</taxon>
    </lineage>
</organism>
<keyword evidence="3" id="KW-1185">Reference proteome</keyword>
<dbReference type="Proteomes" id="UP000289738">
    <property type="component" value="Chromosome A09"/>
</dbReference>
<evidence type="ECO:0000313" key="2">
    <source>
        <dbReference type="EMBL" id="RYR38653.1"/>
    </source>
</evidence>
<dbReference type="AlphaFoldDB" id="A0A445BIZ8"/>
<reference evidence="2 3" key="1">
    <citation type="submission" date="2019-01" db="EMBL/GenBank/DDBJ databases">
        <title>Sequencing of cultivated peanut Arachis hypogaea provides insights into genome evolution and oil improvement.</title>
        <authorList>
            <person name="Chen X."/>
        </authorList>
    </citation>
    <scope>NUCLEOTIDE SEQUENCE [LARGE SCALE GENOMIC DNA]</scope>
    <source>
        <strain evidence="3">cv. Fuhuasheng</strain>
        <tissue evidence="2">Leaves</tissue>
    </source>
</reference>